<dbReference type="EMBL" id="VFMN01000001">
    <property type="protein sequence ID" value="TQJ08688.1"/>
    <property type="molecule type" value="Genomic_DNA"/>
</dbReference>
<keyword evidence="1" id="KW-1133">Transmembrane helix</keyword>
<dbReference type="RefSeq" id="WP_141848173.1">
    <property type="nucleotide sequence ID" value="NZ_BAAAPR010000004.1"/>
</dbReference>
<proteinExistence type="predicted"/>
<protein>
    <submittedName>
        <fullName evidence="2">Uncharacterized protein</fullName>
    </submittedName>
</protein>
<sequence>MSGLVLTAPTPLRRRTDLLAPALALVVGLVAVLAGAPALVAGTVLLLGALAAADRLAALRRRGLLDRLLVAVGGLLVALVLLGLVLGSTPLELRPRPWALAVALAGVVALVVAATRPRPVGPRVGRLARTSVLRTVPWVAAGLLVVGAAVGVSLRSVEATSVAPLQFSLGPVQGTAVDVVVSTGSTSGPLEVRTALDGSDVSYPLVTPTPGHPVTVRVALPATGRYTITLNRPDQPQPLRTIILDR</sequence>
<dbReference type="Proteomes" id="UP000317893">
    <property type="component" value="Unassembled WGS sequence"/>
</dbReference>
<organism evidence="2 3">
    <name type="scientific">Lapillicoccus jejuensis</name>
    <dbReference type="NCBI Taxonomy" id="402171"/>
    <lineage>
        <taxon>Bacteria</taxon>
        <taxon>Bacillati</taxon>
        <taxon>Actinomycetota</taxon>
        <taxon>Actinomycetes</taxon>
        <taxon>Micrococcales</taxon>
        <taxon>Intrasporangiaceae</taxon>
        <taxon>Lapillicoccus</taxon>
    </lineage>
</organism>
<evidence type="ECO:0000313" key="3">
    <source>
        <dbReference type="Proteomes" id="UP000317893"/>
    </source>
</evidence>
<feature type="transmembrane region" description="Helical" evidence="1">
    <location>
        <begin position="98"/>
        <end position="115"/>
    </location>
</feature>
<evidence type="ECO:0000313" key="2">
    <source>
        <dbReference type="EMBL" id="TQJ08688.1"/>
    </source>
</evidence>
<accession>A0A542E031</accession>
<evidence type="ECO:0000256" key="1">
    <source>
        <dbReference type="SAM" id="Phobius"/>
    </source>
</evidence>
<keyword evidence="1" id="KW-0812">Transmembrane</keyword>
<feature type="transmembrane region" description="Helical" evidence="1">
    <location>
        <begin position="136"/>
        <end position="154"/>
    </location>
</feature>
<dbReference type="AlphaFoldDB" id="A0A542E031"/>
<comment type="caution">
    <text evidence="2">The sequence shown here is derived from an EMBL/GenBank/DDBJ whole genome shotgun (WGS) entry which is preliminary data.</text>
</comment>
<feature type="transmembrane region" description="Helical" evidence="1">
    <location>
        <begin position="20"/>
        <end position="52"/>
    </location>
</feature>
<name>A0A542E031_9MICO</name>
<reference evidence="2 3" key="1">
    <citation type="submission" date="2019-06" db="EMBL/GenBank/DDBJ databases">
        <title>Sequencing the genomes of 1000 actinobacteria strains.</title>
        <authorList>
            <person name="Klenk H.-P."/>
        </authorList>
    </citation>
    <scope>NUCLEOTIDE SEQUENCE [LARGE SCALE GENOMIC DNA]</scope>
    <source>
        <strain evidence="2 3">DSM 18607</strain>
    </source>
</reference>
<keyword evidence="3" id="KW-1185">Reference proteome</keyword>
<keyword evidence="1" id="KW-0472">Membrane</keyword>
<feature type="transmembrane region" description="Helical" evidence="1">
    <location>
        <begin position="64"/>
        <end position="86"/>
    </location>
</feature>
<gene>
    <name evidence="2" type="ORF">FB458_1780</name>
</gene>